<dbReference type="Proteomes" id="UP000494365">
    <property type="component" value="Unassembled WGS sequence"/>
</dbReference>
<keyword evidence="2" id="KW-1185">Reference proteome</keyword>
<proteinExistence type="predicted"/>
<dbReference type="EMBL" id="CADIKK010000005">
    <property type="protein sequence ID" value="CAB3782211.1"/>
    <property type="molecule type" value="Genomic_DNA"/>
</dbReference>
<dbReference type="AlphaFoldDB" id="A0A6S7B1G9"/>
<reference evidence="1 2" key="1">
    <citation type="submission" date="2020-04" db="EMBL/GenBank/DDBJ databases">
        <authorList>
            <person name="De Canck E."/>
        </authorList>
    </citation>
    <scope>NUCLEOTIDE SEQUENCE [LARGE SCALE GENOMIC DNA]</scope>
    <source>
        <strain evidence="1 2">LMG 28614</strain>
    </source>
</reference>
<evidence type="ECO:0000313" key="1">
    <source>
        <dbReference type="EMBL" id="CAB3782211.1"/>
    </source>
</evidence>
<organism evidence="1 2">
    <name type="scientific">Paraburkholderia ultramafica</name>
    <dbReference type="NCBI Taxonomy" id="1544867"/>
    <lineage>
        <taxon>Bacteria</taxon>
        <taxon>Pseudomonadati</taxon>
        <taxon>Pseudomonadota</taxon>
        <taxon>Betaproteobacteria</taxon>
        <taxon>Burkholderiales</taxon>
        <taxon>Burkholderiaceae</taxon>
        <taxon>Paraburkholderia</taxon>
    </lineage>
</organism>
<evidence type="ECO:0000313" key="2">
    <source>
        <dbReference type="Proteomes" id="UP000494365"/>
    </source>
</evidence>
<accession>A0A6S7B1G9</accession>
<protein>
    <submittedName>
        <fullName evidence="1">Uncharacterized protein</fullName>
    </submittedName>
</protein>
<gene>
    <name evidence="1" type="ORF">LMG28614_01393</name>
</gene>
<sequence length="187" mass="20698">MLPCKVVRTRCDGTPTVPPRRVERRWPGYPAYSAVFGAPPRGLPSGRLLLRLPSGVRRARAASGAPVLRRTGVNFDGQNNAGNSRRCDTQLHAANIVGHFWRRYDRIGVRISLQKSNESTRCGFQQTVRHVPAIIFPISRALNGTTFLQWLPRRSLQFADGYAATDVEPRSAANVSGSGCRRNLAFT</sequence>
<name>A0A6S7B1G9_9BURK</name>